<keyword evidence="3" id="KW-1185">Reference proteome</keyword>
<accession>A0A4Z2EM13</accession>
<evidence type="ECO:0000313" key="2">
    <source>
        <dbReference type="EMBL" id="TNN29392.1"/>
    </source>
</evidence>
<evidence type="ECO:0000256" key="1">
    <source>
        <dbReference type="SAM" id="MobiDB-lite"/>
    </source>
</evidence>
<comment type="caution">
    <text evidence="2">The sequence shown here is derived from an EMBL/GenBank/DDBJ whole genome shotgun (WGS) entry which is preliminary data.</text>
</comment>
<protein>
    <submittedName>
        <fullName evidence="2">Uncharacterized protein</fullName>
    </submittedName>
</protein>
<dbReference type="AlphaFoldDB" id="A0A4Z2EM13"/>
<gene>
    <name evidence="2" type="ORF">EYF80_060460</name>
</gene>
<proteinExistence type="predicted"/>
<evidence type="ECO:0000313" key="3">
    <source>
        <dbReference type="Proteomes" id="UP000314294"/>
    </source>
</evidence>
<feature type="region of interest" description="Disordered" evidence="1">
    <location>
        <begin position="1"/>
        <end position="54"/>
    </location>
</feature>
<name>A0A4Z2EM13_9TELE</name>
<dbReference type="EMBL" id="SRLO01005714">
    <property type="protein sequence ID" value="TNN29392.1"/>
    <property type="molecule type" value="Genomic_DNA"/>
</dbReference>
<reference evidence="2 3" key="1">
    <citation type="submission" date="2019-03" db="EMBL/GenBank/DDBJ databases">
        <title>First draft genome of Liparis tanakae, snailfish: a comprehensive survey of snailfish specific genes.</title>
        <authorList>
            <person name="Kim W."/>
            <person name="Song I."/>
            <person name="Jeong J.-H."/>
            <person name="Kim D."/>
            <person name="Kim S."/>
            <person name="Ryu S."/>
            <person name="Song J.Y."/>
            <person name="Lee S.K."/>
        </authorList>
    </citation>
    <scope>NUCLEOTIDE SEQUENCE [LARGE SCALE GENOMIC DNA]</scope>
    <source>
        <tissue evidence="2">Muscle</tissue>
    </source>
</reference>
<feature type="region of interest" description="Disordered" evidence="1">
    <location>
        <begin position="97"/>
        <end position="168"/>
    </location>
</feature>
<sequence>MAPRRYRVPPQRSQISSNCRGRTSAPLFRDRPVSSRLSSHISMSSFPGAQRTHRGPVEVGVPPALLLPPRVVFVLVARPDERDAEVALLPVHRHLALPRREGRSRVLQRCSLTNKQQTNKQQTNNRQRSTKTEEEEEEEEGKEEEEGEEGKEEEEEEEGEEEGEEVSH</sequence>
<feature type="compositionally biased region" description="Acidic residues" evidence="1">
    <location>
        <begin position="133"/>
        <end position="168"/>
    </location>
</feature>
<organism evidence="2 3">
    <name type="scientific">Liparis tanakae</name>
    <name type="common">Tanaka's snailfish</name>
    <dbReference type="NCBI Taxonomy" id="230148"/>
    <lineage>
        <taxon>Eukaryota</taxon>
        <taxon>Metazoa</taxon>
        <taxon>Chordata</taxon>
        <taxon>Craniata</taxon>
        <taxon>Vertebrata</taxon>
        <taxon>Euteleostomi</taxon>
        <taxon>Actinopterygii</taxon>
        <taxon>Neopterygii</taxon>
        <taxon>Teleostei</taxon>
        <taxon>Neoteleostei</taxon>
        <taxon>Acanthomorphata</taxon>
        <taxon>Eupercaria</taxon>
        <taxon>Perciformes</taxon>
        <taxon>Cottioidei</taxon>
        <taxon>Cottales</taxon>
        <taxon>Liparidae</taxon>
        <taxon>Liparis</taxon>
    </lineage>
</organism>
<feature type="compositionally biased region" description="Low complexity" evidence="1">
    <location>
        <begin position="113"/>
        <end position="127"/>
    </location>
</feature>
<feature type="compositionally biased region" description="Low complexity" evidence="1">
    <location>
        <begin position="34"/>
        <end position="45"/>
    </location>
</feature>
<dbReference type="Proteomes" id="UP000314294">
    <property type="component" value="Unassembled WGS sequence"/>
</dbReference>
<feature type="compositionally biased region" description="Polar residues" evidence="1">
    <location>
        <begin position="11"/>
        <end position="21"/>
    </location>
</feature>